<evidence type="ECO:0000313" key="2">
    <source>
        <dbReference type="EMBL" id="VYT62713.1"/>
    </source>
</evidence>
<dbReference type="EMBL" id="CACRTV010000007">
    <property type="protein sequence ID" value="VYT62713.1"/>
    <property type="molecule type" value="Genomic_DNA"/>
</dbReference>
<protein>
    <submittedName>
        <fullName evidence="2">Uncharacterized protein</fullName>
    </submittedName>
</protein>
<feature type="transmembrane region" description="Helical" evidence="1">
    <location>
        <begin position="7"/>
        <end position="25"/>
    </location>
</feature>
<name>A0A6N2Y945_9CLOT</name>
<keyword evidence="1" id="KW-0812">Transmembrane</keyword>
<dbReference type="RefSeq" id="WP_099313339.1">
    <property type="nucleotide sequence ID" value="NZ_CABHIH010000001.1"/>
</dbReference>
<organism evidence="2">
    <name type="scientific">Clostridium paraputrificum</name>
    <dbReference type="NCBI Taxonomy" id="29363"/>
    <lineage>
        <taxon>Bacteria</taxon>
        <taxon>Bacillati</taxon>
        <taxon>Bacillota</taxon>
        <taxon>Clostridia</taxon>
        <taxon>Eubacteriales</taxon>
        <taxon>Clostridiaceae</taxon>
        <taxon>Clostridium</taxon>
    </lineage>
</organism>
<dbReference type="AlphaFoldDB" id="A0A6N2Y945"/>
<sequence>MLKDKKTIILFMFFILLVIVGGIYFTSFKKDGKNIYYSGNNDIADIKIIGYKDYYEFYENIPSSYMLYDDKKEFSKKEYGFVGEIKFSSDNFNKESNYCLNIITKNGQSYNLVLLAIDKESENGIVTIPFIFYNFLDSNGKTIDKAVLTKDGDEITSIDIIKN</sequence>
<evidence type="ECO:0000256" key="1">
    <source>
        <dbReference type="SAM" id="Phobius"/>
    </source>
</evidence>
<reference evidence="2" key="1">
    <citation type="submission" date="2019-11" db="EMBL/GenBank/DDBJ databases">
        <authorList>
            <person name="Feng L."/>
        </authorList>
    </citation>
    <scope>NUCLEOTIDE SEQUENCE</scope>
    <source>
        <strain evidence="2">CParaputrificumLFYP93</strain>
    </source>
</reference>
<proteinExistence type="predicted"/>
<keyword evidence="1" id="KW-0472">Membrane</keyword>
<gene>
    <name evidence="2" type="ORF">CPLFYP93_00186</name>
</gene>
<keyword evidence="1" id="KW-1133">Transmembrane helix</keyword>
<accession>A0A6N2Y945</accession>